<evidence type="ECO:0000313" key="1">
    <source>
        <dbReference type="EMBL" id="CAF1606984.1"/>
    </source>
</evidence>
<dbReference type="AlphaFoldDB" id="A0A8S2WCI6"/>
<feature type="non-terminal residue" evidence="2">
    <location>
        <position position="37"/>
    </location>
</feature>
<sequence>MRKPGTKHNFAQKLAIFFHNDKRAQYATTWTFGEKTK</sequence>
<evidence type="ECO:0000313" key="3">
    <source>
        <dbReference type="Proteomes" id="UP000682733"/>
    </source>
</evidence>
<dbReference type="EMBL" id="CAJNOK010052064">
    <property type="protein sequence ID" value="CAF1606984.1"/>
    <property type="molecule type" value="Genomic_DNA"/>
</dbReference>
<dbReference type="EMBL" id="CAJOBA010076087">
    <property type="protein sequence ID" value="CAF4418479.1"/>
    <property type="molecule type" value="Genomic_DNA"/>
</dbReference>
<dbReference type="Proteomes" id="UP000677228">
    <property type="component" value="Unassembled WGS sequence"/>
</dbReference>
<protein>
    <submittedName>
        <fullName evidence="2">Uncharacterized protein</fullName>
    </submittedName>
</protein>
<comment type="caution">
    <text evidence="2">The sequence shown here is derived from an EMBL/GenBank/DDBJ whole genome shotgun (WGS) entry which is preliminary data.</text>
</comment>
<gene>
    <name evidence="1" type="ORF">OVA965_LOCUS42432</name>
    <name evidence="2" type="ORF">TMI583_LOCUS44339</name>
</gene>
<accession>A0A8S2WCI6</accession>
<organism evidence="2 3">
    <name type="scientific">Didymodactylos carnosus</name>
    <dbReference type="NCBI Taxonomy" id="1234261"/>
    <lineage>
        <taxon>Eukaryota</taxon>
        <taxon>Metazoa</taxon>
        <taxon>Spiralia</taxon>
        <taxon>Gnathifera</taxon>
        <taxon>Rotifera</taxon>
        <taxon>Eurotatoria</taxon>
        <taxon>Bdelloidea</taxon>
        <taxon>Philodinida</taxon>
        <taxon>Philodinidae</taxon>
        <taxon>Didymodactylos</taxon>
    </lineage>
</organism>
<evidence type="ECO:0000313" key="2">
    <source>
        <dbReference type="EMBL" id="CAF4418479.1"/>
    </source>
</evidence>
<reference evidence="2" key="1">
    <citation type="submission" date="2021-02" db="EMBL/GenBank/DDBJ databases">
        <authorList>
            <person name="Nowell W R."/>
        </authorList>
    </citation>
    <scope>NUCLEOTIDE SEQUENCE</scope>
</reference>
<dbReference type="Proteomes" id="UP000682733">
    <property type="component" value="Unassembled WGS sequence"/>
</dbReference>
<proteinExistence type="predicted"/>
<name>A0A8S2WCI6_9BILA</name>